<name>A0ABV4BLX3_9CLOT</name>
<sequence length="78" mass="8910">MIKKGSLIEVENMCFFNNKKAVKIFLRGINLKDCEQGDETKIIMSTGHIVSGIVPERKYSYNSSRALGRNVKEILYIK</sequence>
<proteinExistence type="predicted"/>
<dbReference type="RefSeq" id="WP_369703382.1">
    <property type="nucleotide sequence ID" value="NZ_JBGEWD010000003.1"/>
</dbReference>
<evidence type="ECO:0000313" key="2">
    <source>
        <dbReference type="Proteomes" id="UP001564657"/>
    </source>
</evidence>
<accession>A0ABV4BLX3</accession>
<gene>
    <name evidence="1" type="ORF">AB8U03_04640</name>
</gene>
<protein>
    <submittedName>
        <fullName evidence="1">Uncharacterized protein</fullName>
    </submittedName>
</protein>
<reference evidence="1 2" key="1">
    <citation type="submission" date="2024-08" db="EMBL/GenBank/DDBJ databases">
        <title>Clostridium lapicellarii sp. nov., and Clostridium renhuaiense sp. nov., two species isolated from the mud in a fermentation cellar used for producing sauce-flavour Chinese liquors.</title>
        <authorList>
            <person name="Yang F."/>
            <person name="Wang H."/>
            <person name="Chen L.Q."/>
            <person name="Zhou N."/>
            <person name="Lu J.J."/>
            <person name="Pu X.X."/>
            <person name="Wan B."/>
            <person name="Wang L."/>
            <person name="Liu S.J."/>
        </authorList>
    </citation>
    <scope>NUCLEOTIDE SEQUENCE [LARGE SCALE GENOMIC DNA]</scope>
    <source>
        <strain evidence="1 2">MT-5</strain>
    </source>
</reference>
<evidence type="ECO:0000313" key="1">
    <source>
        <dbReference type="EMBL" id="MEY7999493.1"/>
    </source>
</evidence>
<keyword evidence="2" id="KW-1185">Reference proteome</keyword>
<dbReference type="EMBL" id="JBGEWD010000003">
    <property type="protein sequence ID" value="MEY7999493.1"/>
    <property type="molecule type" value="Genomic_DNA"/>
</dbReference>
<comment type="caution">
    <text evidence="1">The sequence shown here is derived from an EMBL/GenBank/DDBJ whole genome shotgun (WGS) entry which is preliminary data.</text>
</comment>
<organism evidence="1 2">
    <name type="scientific">Clostridium moutaii</name>
    <dbReference type="NCBI Taxonomy" id="3240932"/>
    <lineage>
        <taxon>Bacteria</taxon>
        <taxon>Bacillati</taxon>
        <taxon>Bacillota</taxon>
        <taxon>Clostridia</taxon>
        <taxon>Eubacteriales</taxon>
        <taxon>Clostridiaceae</taxon>
        <taxon>Clostridium</taxon>
    </lineage>
</organism>
<dbReference type="Proteomes" id="UP001564657">
    <property type="component" value="Unassembled WGS sequence"/>
</dbReference>